<accession>A0A3B0RYP8</accession>
<evidence type="ECO:0000256" key="2">
    <source>
        <dbReference type="ARBA" id="ARBA00008038"/>
    </source>
</evidence>
<keyword evidence="10" id="KW-0966">Cell projection</keyword>
<sequence length="253" mass="27651">MITLLGIIIGFGLIITAMILGGSPMDFVNLQSILIVFGGTLAITIVSFSVKDLMQIPNALWRMMVYTPHDPQEIGLTMIQIAEKARTGGMISLEQVSKGFDDEPFLQKGLELAVDGAQIEEIESILKQEIYSNSTIQSKSVDLLRRSAEVAPAMGLIGTLVGLVQMLGNLSDPSTIGPAMAVALLTTFYGAILAHMVLIPLSSKAERNSHNESTLNLLYLTGVLSIRREENPRRLEMQLNAMLPQKSRISYYD</sequence>
<name>A0A3B0RYP8_9ZZZZ</name>
<feature type="domain" description="MotA/TolQ/ExbB proton channel" evidence="9">
    <location>
        <begin position="103"/>
        <end position="213"/>
    </location>
</feature>
<reference evidence="10" key="1">
    <citation type="submission" date="2018-06" db="EMBL/GenBank/DDBJ databases">
        <authorList>
            <person name="Zhirakovskaya E."/>
        </authorList>
    </citation>
    <scope>NUCLEOTIDE SEQUENCE</scope>
</reference>
<evidence type="ECO:0000256" key="4">
    <source>
        <dbReference type="ARBA" id="ARBA00022475"/>
    </source>
</evidence>
<comment type="subcellular location">
    <subcellularLocation>
        <location evidence="1">Cell membrane</location>
        <topology evidence="1">Multi-pass membrane protein</topology>
    </subcellularLocation>
</comment>
<dbReference type="EMBL" id="UOEJ01000046">
    <property type="protein sequence ID" value="VAV93378.1"/>
    <property type="molecule type" value="Genomic_DNA"/>
</dbReference>
<gene>
    <name evidence="10" type="ORF">MNBD_ALPHA01-1681</name>
</gene>
<dbReference type="PROSITE" id="PS01307">
    <property type="entry name" value="MOTA"/>
    <property type="match status" value="1"/>
</dbReference>
<evidence type="ECO:0000256" key="1">
    <source>
        <dbReference type="ARBA" id="ARBA00004651"/>
    </source>
</evidence>
<organism evidence="10">
    <name type="scientific">hydrothermal vent metagenome</name>
    <dbReference type="NCBI Taxonomy" id="652676"/>
    <lineage>
        <taxon>unclassified sequences</taxon>
        <taxon>metagenomes</taxon>
        <taxon>ecological metagenomes</taxon>
    </lineage>
</organism>
<evidence type="ECO:0000256" key="3">
    <source>
        <dbReference type="ARBA" id="ARBA00022448"/>
    </source>
</evidence>
<proteinExistence type="inferred from homology"/>
<evidence type="ECO:0000256" key="5">
    <source>
        <dbReference type="ARBA" id="ARBA00022692"/>
    </source>
</evidence>
<evidence type="ECO:0000256" key="7">
    <source>
        <dbReference type="ARBA" id="ARBA00023136"/>
    </source>
</evidence>
<comment type="similarity">
    <text evidence="2">Belongs to the MotA family.</text>
</comment>
<dbReference type="GO" id="GO:0071978">
    <property type="term" value="P:bacterial-type flagellum-dependent swarming motility"/>
    <property type="evidence" value="ECO:0007669"/>
    <property type="project" value="InterPro"/>
</dbReference>
<evidence type="ECO:0000256" key="8">
    <source>
        <dbReference type="SAM" id="Phobius"/>
    </source>
</evidence>
<keyword evidence="10" id="KW-0969">Cilium</keyword>
<feature type="transmembrane region" description="Helical" evidence="8">
    <location>
        <begin position="179"/>
        <end position="201"/>
    </location>
</feature>
<dbReference type="InterPro" id="IPR002898">
    <property type="entry name" value="MotA_ExbB_proton_chnl"/>
</dbReference>
<evidence type="ECO:0000256" key="6">
    <source>
        <dbReference type="ARBA" id="ARBA00022989"/>
    </source>
</evidence>
<evidence type="ECO:0000259" key="9">
    <source>
        <dbReference type="Pfam" id="PF01618"/>
    </source>
</evidence>
<feature type="transmembrane region" description="Helical" evidence="8">
    <location>
        <begin position="148"/>
        <end position="167"/>
    </location>
</feature>
<keyword evidence="6 8" id="KW-1133">Transmembrane helix</keyword>
<dbReference type="InterPro" id="IPR047055">
    <property type="entry name" value="MotA-like"/>
</dbReference>
<dbReference type="AlphaFoldDB" id="A0A3B0RYP8"/>
<keyword evidence="7 8" id="KW-0472">Membrane</keyword>
<dbReference type="GO" id="GO:0006935">
    <property type="term" value="P:chemotaxis"/>
    <property type="evidence" value="ECO:0007669"/>
    <property type="project" value="InterPro"/>
</dbReference>
<keyword evidence="4" id="KW-1003">Cell membrane</keyword>
<dbReference type="PANTHER" id="PTHR30433">
    <property type="entry name" value="CHEMOTAXIS PROTEIN MOTA"/>
    <property type="match status" value="1"/>
</dbReference>
<evidence type="ECO:0000313" key="10">
    <source>
        <dbReference type="EMBL" id="VAV93378.1"/>
    </source>
</evidence>
<protein>
    <submittedName>
        <fullName evidence="10">Flagellar motor rotation protein MotA</fullName>
    </submittedName>
</protein>
<dbReference type="InterPro" id="IPR000540">
    <property type="entry name" value="Flag_MotA_CS"/>
</dbReference>
<dbReference type="GO" id="GO:0005886">
    <property type="term" value="C:plasma membrane"/>
    <property type="evidence" value="ECO:0007669"/>
    <property type="project" value="UniProtKB-SubCell"/>
</dbReference>
<keyword evidence="3" id="KW-0813">Transport</keyword>
<dbReference type="PANTHER" id="PTHR30433:SF2">
    <property type="entry name" value="MOTILITY PROTEIN A"/>
    <property type="match status" value="1"/>
</dbReference>
<dbReference type="Pfam" id="PF01618">
    <property type="entry name" value="MotA_ExbB"/>
    <property type="match status" value="1"/>
</dbReference>
<feature type="transmembrane region" description="Helical" evidence="8">
    <location>
        <begin position="33"/>
        <end position="54"/>
    </location>
</feature>
<keyword evidence="5 8" id="KW-0812">Transmembrane</keyword>
<keyword evidence="10" id="KW-0282">Flagellum</keyword>